<sequence length="361" mass="42877">MKTLKILDWPSKQYYGETHHFHRWKRKLLDHGIKVEFYVDHRDKGLADADYVLIHSRHFAGGWQNISTRNARNEEQLFRFLQSLRASADQLIWFDAADSTGSYDFPVLPYVDFFLKKQLLRNKDYYVNPEGEKDIRVWLNCLSPGERKRFEPCPKGELHKVRLGWNIGFNDYRYFGYKMSRLSNYLSYKWYPVRFTDVDQQRPYDLAYRGTIHPDQDGQRGVFYQRNHLIHLFNQMNLQMATGGNVSKSRYWKELKAAKLSVSPFGWGEICYRDFETFISGAVLVKPVMSHIETFPDLFIADETYVPVHWNFSGLEGQLTEMISNYDHYRHIARNGQKRYYDAINDAEKFISFFKNSINNT</sequence>
<keyword evidence="2" id="KW-1185">Reference proteome</keyword>
<protein>
    <recommendedName>
        <fullName evidence="3">Glycosyltransferase family 1 protein</fullName>
    </recommendedName>
</protein>
<reference evidence="1 2" key="1">
    <citation type="submission" date="2016-08" db="EMBL/GenBank/DDBJ databases">
        <authorList>
            <person name="Seilhamer J.J."/>
        </authorList>
    </citation>
    <scope>NUCLEOTIDE SEQUENCE [LARGE SCALE GENOMIC DNA]</scope>
    <source>
        <strain evidence="1 2">DX4</strain>
    </source>
</reference>
<name>A0A1D7QB55_9SPHI</name>
<organism evidence="1 2">
    <name type="scientific">Pedobacter steynii</name>
    <dbReference type="NCBI Taxonomy" id="430522"/>
    <lineage>
        <taxon>Bacteria</taxon>
        <taxon>Pseudomonadati</taxon>
        <taxon>Bacteroidota</taxon>
        <taxon>Sphingobacteriia</taxon>
        <taxon>Sphingobacteriales</taxon>
        <taxon>Sphingobacteriaceae</taxon>
        <taxon>Pedobacter</taxon>
    </lineage>
</organism>
<dbReference type="OrthoDB" id="7052726at2"/>
<evidence type="ECO:0000313" key="2">
    <source>
        <dbReference type="Proteomes" id="UP000094313"/>
    </source>
</evidence>
<dbReference type="RefSeq" id="WP_069377625.1">
    <property type="nucleotide sequence ID" value="NZ_CP017141.1"/>
</dbReference>
<evidence type="ECO:0000313" key="1">
    <source>
        <dbReference type="EMBL" id="AOM75928.1"/>
    </source>
</evidence>
<dbReference type="AlphaFoldDB" id="A0A1D7QB55"/>
<dbReference type="EMBL" id="CP017141">
    <property type="protein sequence ID" value="AOM75928.1"/>
    <property type="molecule type" value="Genomic_DNA"/>
</dbReference>
<accession>A0A1D7QB55</accession>
<dbReference type="Proteomes" id="UP000094313">
    <property type="component" value="Chromosome"/>
</dbReference>
<evidence type="ECO:0008006" key="3">
    <source>
        <dbReference type="Google" id="ProtNLM"/>
    </source>
</evidence>
<dbReference type="KEGG" id="psty:BFS30_01320"/>
<proteinExistence type="predicted"/>
<gene>
    <name evidence="1" type="ORF">BFS30_01320</name>
</gene>